<dbReference type="Proteomes" id="UP000011682">
    <property type="component" value="Unassembled WGS sequence"/>
</dbReference>
<comment type="caution">
    <text evidence="11">The sequence shown here is derived from an EMBL/GenBank/DDBJ whole genome shotgun (WGS) entry which is preliminary data.</text>
</comment>
<dbReference type="GO" id="GO:0005886">
    <property type="term" value="C:plasma membrane"/>
    <property type="evidence" value="ECO:0007669"/>
    <property type="project" value="UniProtKB-SubCell"/>
</dbReference>
<dbReference type="RefSeq" id="WP_002629819.1">
    <property type="nucleotide sequence ID" value="NZ_ANAH02000066.1"/>
</dbReference>
<feature type="transmembrane region" description="Helical" evidence="9">
    <location>
        <begin position="151"/>
        <end position="178"/>
    </location>
</feature>
<evidence type="ECO:0000313" key="12">
    <source>
        <dbReference type="Proteomes" id="UP000011682"/>
    </source>
</evidence>
<feature type="transmembrane region" description="Helical" evidence="9">
    <location>
        <begin position="12"/>
        <end position="28"/>
    </location>
</feature>
<feature type="transmembrane region" description="Helical" evidence="9">
    <location>
        <begin position="80"/>
        <end position="100"/>
    </location>
</feature>
<gene>
    <name evidence="11" type="ORF">D187_007588</name>
</gene>
<dbReference type="PANTHER" id="PTHR38686">
    <property type="entry name" value="APOLIPOPROTEIN N-ACYLTRANSFERASE"/>
    <property type="match status" value="1"/>
</dbReference>
<evidence type="ECO:0000256" key="7">
    <source>
        <dbReference type="ARBA" id="ARBA00023136"/>
    </source>
</evidence>
<comment type="subcellular location">
    <subcellularLocation>
        <location evidence="1">Cell membrane</location>
        <topology evidence="1">Multi-pass membrane protein</topology>
    </subcellularLocation>
</comment>
<evidence type="ECO:0000256" key="5">
    <source>
        <dbReference type="ARBA" id="ARBA00022692"/>
    </source>
</evidence>
<keyword evidence="3" id="KW-1003">Cell membrane</keyword>
<evidence type="ECO:0000256" key="4">
    <source>
        <dbReference type="ARBA" id="ARBA00022679"/>
    </source>
</evidence>
<comment type="similarity">
    <text evidence="2">Belongs to the CN hydrolase family. Apolipoprotein N-acyltransferase subfamily.</text>
</comment>
<dbReference type="OrthoDB" id="9811121at2"/>
<feature type="domain" description="CN hydrolase" evidence="10">
    <location>
        <begin position="242"/>
        <end position="469"/>
    </location>
</feature>
<keyword evidence="6 9" id="KW-1133">Transmembrane helix</keyword>
<organism evidence="11 12">
    <name type="scientific">Cystobacter fuscus (strain ATCC 25194 / DSM 2262 / NBRC 100088 / M29)</name>
    <dbReference type="NCBI Taxonomy" id="1242864"/>
    <lineage>
        <taxon>Bacteria</taxon>
        <taxon>Pseudomonadati</taxon>
        <taxon>Myxococcota</taxon>
        <taxon>Myxococcia</taxon>
        <taxon>Myxococcales</taxon>
        <taxon>Cystobacterineae</taxon>
        <taxon>Archangiaceae</taxon>
        <taxon>Cystobacter</taxon>
    </lineage>
</organism>
<dbReference type="InterPro" id="IPR003010">
    <property type="entry name" value="C-N_Hydrolase"/>
</dbReference>
<feature type="transmembrane region" description="Helical" evidence="9">
    <location>
        <begin position="190"/>
        <end position="210"/>
    </location>
</feature>
<accession>S9NZF7</accession>
<keyword evidence="12" id="KW-1185">Reference proteome</keyword>
<dbReference type="GO" id="GO:0042158">
    <property type="term" value="P:lipoprotein biosynthetic process"/>
    <property type="evidence" value="ECO:0007669"/>
    <property type="project" value="InterPro"/>
</dbReference>
<dbReference type="Pfam" id="PF00795">
    <property type="entry name" value="CN_hydrolase"/>
    <property type="match status" value="1"/>
</dbReference>
<proteinExistence type="inferred from homology"/>
<feature type="transmembrane region" description="Helical" evidence="9">
    <location>
        <begin position="34"/>
        <end position="49"/>
    </location>
</feature>
<feature type="transmembrane region" description="Helical" evidence="9">
    <location>
        <begin position="112"/>
        <end position="131"/>
    </location>
</feature>
<protein>
    <submittedName>
        <fullName evidence="11">Apolipoprotein N-acyltransferase</fullName>
    </submittedName>
</protein>
<evidence type="ECO:0000256" key="2">
    <source>
        <dbReference type="ARBA" id="ARBA00010065"/>
    </source>
</evidence>
<evidence type="ECO:0000256" key="3">
    <source>
        <dbReference type="ARBA" id="ARBA00022475"/>
    </source>
</evidence>
<evidence type="ECO:0000256" key="6">
    <source>
        <dbReference type="ARBA" id="ARBA00022989"/>
    </source>
</evidence>
<evidence type="ECO:0000259" key="10">
    <source>
        <dbReference type="PROSITE" id="PS50263"/>
    </source>
</evidence>
<dbReference type="EMBL" id="ANAH02000066">
    <property type="protein sequence ID" value="EPX56246.1"/>
    <property type="molecule type" value="Genomic_DNA"/>
</dbReference>
<keyword evidence="7 9" id="KW-0472">Membrane</keyword>
<dbReference type="InterPro" id="IPR004563">
    <property type="entry name" value="Apolipo_AcylTrfase"/>
</dbReference>
<evidence type="ECO:0000256" key="1">
    <source>
        <dbReference type="ARBA" id="ARBA00004651"/>
    </source>
</evidence>
<dbReference type="InterPro" id="IPR036526">
    <property type="entry name" value="C-N_Hydrolase_sf"/>
</dbReference>
<feature type="transmembrane region" description="Helical" evidence="9">
    <location>
        <begin position="56"/>
        <end position="74"/>
    </location>
</feature>
<name>S9NZF7_CYSF2</name>
<dbReference type="AlphaFoldDB" id="S9NZF7"/>
<reference evidence="11" key="1">
    <citation type="submission" date="2013-05" db="EMBL/GenBank/DDBJ databases">
        <title>Genome assembly of Cystobacter fuscus DSM 2262.</title>
        <authorList>
            <person name="Sharma G."/>
            <person name="Khatri I."/>
            <person name="Kaur C."/>
            <person name="Mayilraj S."/>
            <person name="Subramanian S."/>
        </authorList>
    </citation>
    <scope>NUCLEOTIDE SEQUENCE [LARGE SCALE GENOMIC DNA]</scope>
    <source>
        <strain evidence="11">DSM 2262</strain>
    </source>
</reference>
<evidence type="ECO:0000256" key="8">
    <source>
        <dbReference type="ARBA" id="ARBA00023315"/>
    </source>
</evidence>
<dbReference type="GO" id="GO:0016410">
    <property type="term" value="F:N-acyltransferase activity"/>
    <property type="evidence" value="ECO:0007669"/>
    <property type="project" value="InterPro"/>
</dbReference>
<feature type="transmembrane region" description="Helical" evidence="9">
    <location>
        <begin position="482"/>
        <end position="504"/>
    </location>
</feature>
<keyword evidence="8" id="KW-0012">Acyltransferase</keyword>
<dbReference type="eggNOG" id="COG0815">
    <property type="taxonomic scope" value="Bacteria"/>
</dbReference>
<evidence type="ECO:0000256" key="9">
    <source>
        <dbReference type="SAM" id="Phobius"/>
    </source>
</evidence>
<dbReference type="PANTHER" id="PTHR38686:SF1">
    <property type="entry name" value="APOLIPOPROTEIN N-ACYLTRANSFERASE"/>
    <property type="match status" value="1"/>
</dbReference>
<evidence type="ECO:0000313" key="11">
    <source>
        <dbReference type="EMBL" id="EPX56246.1"/>
    </source>
</evidence>
<dbReference type="Gene3D" id="3.60.110.10">
    <property type="entry name" value="Carbon-nitrogen hydrolase"/>
    <property type="match status" value="1"/>
</dbReference>
<sequence length="519" mass="54945">MSGEEGPRRLPVFLPWLALAGGAGMSMLLNSRGSLLPGWLMGALLLFFVRQQRPWVGFAGILGVNTLATGLTNLEVFPGSAAGSFGMAFGGALFLALVFLADRLIVGPRASFAGTLFLPAAMTWVEFFGSLGNPFGTWGSLAYTQAGAPVLVQLVSVTGLWGLTFLLVWFASVANWAFEHRDEGRRVLPGVAAFAGVLVAILAFGALRLAGAGSVGERVQVAGITVAGEVAAGREAGLSRLIQGEVFGDEDWRAFAEASGAANEELLRLSAREAGRGAKLILWSEGNAVVLAEQLPDLLARGSALARERGVWLAMAVASLEPSAERMLRNELILVGPEGSVAWRYVKARPVPGWEADHSIPGSPEVPVLRDSGVGNVGGAICFDGDFPAQFAGPTARGLELLLLPASDWRSISSLHMRQAVFRAVEQGFSMLRQANQGTSVAVDGYGRVYGELDHFTTEERVLRAELPVGRVPTLYARIGDAVGALSGLVALGWVGWAIVGGLARRWRARERLHAQPDA</sequence>
<keyword evidence="5 9" id="KW-0812">Transmembrane</keyword>
<dbReference type="PROSITE" id="PS50263">
    <property type="entry name" value="CN_HYDROLASE"/>
    <property type="match status" value="1"/>
</dbReference>
<dbReference type="SUPFAM" id="SSF56317">
    <property type="entry name" value="Carbon-nitrogen hydrolase"/>
    <property type="match status" value="1"/>
</dbReference>
<keyword evidence="4" id="KW-0808">Transferase</keyword>